<evidence type="ECO:0000256" key="1">
    <source>
        <dbReference type="ARBA" id="ARBA00004141"/>
    </source>
</evidence>
<evidence type="ECO:0000313" key="8">
    <source>
        <dbReference type="Proteomes" id="UP000006190"/>
    </source>
</evidence>
<dbReference type="PATRIC" id="fig|883113.3.peg.38"/>
<dbReference type="eggNOG" id="COG0842">
    <property type="taxonomic scope" value="Bacteria"/>
</dbReference>
<protein>
    <recommendedName>
        <fullName evidence="6">ABC-2 type transporter transmembrane domain-containing protein</fullName>
    </recommendedName>
</protein>
<organism evidence="7 8">
    <name type="scientific">Facklamia languida CCUG 37842</name>
    <dbReference type="NCBI Taxonomy" id="883113"/>
    <lineage>
        <taxon>Bacteria</taxon>
        <taxon>Bacillati</taxon>
        <taxon>Bacillota</taxon>
        <taxon>Bacilli</taxon>
        <taxon>Lactobacillales</taxon>
        <taxon>Aerococcaceae</taxon>
        <taxon>Facklamia</taxon>
    </lineage>
</organism>
<accession>H3NGP9</accession>
<feature type="domain" description="ABC-2 type transporter transmembrane" evidence="6">
    <location>
        <begin position="53"/>
        <end position="242"/>
    </location>
</feature>
<dbReference type="HOGENOM" id="CLU_1088914_0_0_9"/>
<dbReference type="AlphaFoldDB" id="H3NGP9"/>
<evidence type="ECO:0000256" key="4">
    <source>
        <dbReference type="ARBA" id="ARBA00023136"/>
    </source>
</evidence>
<evidence type="ECO:0000256" key="5">
    <source>
        <dbReference type="SAM" id="Phobius"/>
    </source>
</evidence>
<keyword evidence="4 5" id="KW-0472">Membrane</keyword>
<feature type="transmembrane region" description="Helical" evidence="5">
    <location>
        <begin position="12"/>
        <end position="36"/>
    </location>
</feature>
<name>H3NGP9_9LACT</name>
<evidence type="ECO:0000256" key="3">
    <source>
        <dbReference type="ARBA" id="ARBA00022989"/>
    </source>
</evidence>
<proteinExistence type="predicted"/>
<evidence type="ECO:0000259" key="6">
    <source>
        <dbReference type="Pfam" id="PF12698"/>
    </source>
</evidence>
<dbReference type="OrthoDB" id="9797193at2"/>
<dbReference type="GO" id="GO:0016020">
    <property type="term" value="C:membrane"/>
    <property type="evidence" value="ECO:0007669"/>
    <property type="project" value="UniProtKB-SubCell"/>
</dbReference>
<feature type="transmembrane region" description="Helical" evidence="5">
    <location>
        <begin position="56"/>
        <end position="76"/>
    </location>
</feature>
<dbReference type="GO" id="GO:0140359">
    <property type="term" value="F:ABC-type transporter activity"/>
    <property type="evidence" value="ECO:0007669"/>
    <property type="project" value="InterPro"/>
</dbReference>
<dbReference type="PANTHER" id="PTHR43229">
    <property type="entry name" value="NODULATION PROTEIN J"/>
    <property type="match status" value="1"/>
</dbReference>
<feature type="transmembrane region" description="Helical" evidence="5">
    <location>
        <begin position="136"/>
        <end position="158"/>
    </location>
</feature>
<dbReference type="InterPro" id="IPR013525">
    <property type="entry name" value="ABC2_TM"/>
</dbReference>
<feature type="transmembrane region" description="Helical" evidence="5">
    <location>
        <begin position="221"/>
        <end position="243"/>
    </location>
</feature>
<dbReference type="Proteomes" id="UP000006190">
    <property type="component" value="Unassembled WGS sequence"/>
</dbReference>
<dbReference type="STRING" id="883113.HMPREF9708_00038"/>
<comment type="caution">
    <text evidence="7">The sequence shown here is derived from an EMBL/GenBank/DDBJ whole genome shotgun (WGS) entry which is preliminary data.</text>
</comment>
<keyword evidence="8" id="KW-1185">Reference proteome</keyword>
<dbReference type="RefSeq" id="WP_006307881.1">
    <property type="nucleotide sequence ID" value="NZ_JH601133.1"/>
</dbReference>
<keyword evidence="2 5" id="KW-0812">Transmembrane</keyword>
<reference evidence="7 8" key="1">
    <citation type="submission" date="2012-01" db="EMBL/GenBank/DDBJ databases">
        <title>The Genome Sequence of Facklamia languida CCUG 37842.</title>
        <authorList>
            <consortium name="The Broad Institute Genome Sequencing Platform"/>
            <person name="Earl A."/>
            <person name="Ward D."/>
            <person name="Feldgarden M."/>
            <person name="Gevers D."/>
            <person name="Huys G."/>
            <person name="Young S.K."/>
            <person name="Zeng Q."/>
            <person name="Gargeya S."/>
            <person name="Fitzgerald M."/>
            <person name="Haas B."/>
            <person name="Abouelleil A."/>
            <person name="Alvarado L."/>
            <person name="Arachchi H.M."/>
            <person name="Berlin A."/>
            <person name="Chapman S.B."/>
            <person name="Gearin G."/>
            <person name="Goldberg J."/>
            <person name="Griggs A."/>
            <person name="Gujja S."/>
            <person name="Hansen M."/>
            <person name="Heiman D."/>
            <person name="Howarth C."/>
            <person name="Larimer J."/>
            <person name="Lui A."/>
            <person name="MacDonald P.J.P."/>
            <person name="McCowen C."/>
            <person name="Montmayeur A."/>
            <person name="Murphy C."/>
            <person name="Neiman D."/>
            <person name="Pearson M."/>
            <person name="Priest M."/>
            <person name="Roberts A."/>
            <person name="Saif S."/>
            <person name="Shea T."/>
            <person name="Sisk P."/>
            <person name="Stolte C."/>
            <person name="Sykes S."/>
            <person name="Wortman J."/>
            <person name="Nusbaum C."/>
            <person name="Birren B."/>
        </authorList>
    </citation>
    <scope>NUCLEOTIDE SEQUENCE [LARGE SCALE GENOMIC DNA]</scope>
    <source>
        <strain evidence="7 8">CCUG 37842</strain>
    </source>
</reference>
<feature type="transmembrane region" description="Helical" evidence="5">
    <location>
        <begin position="165"/>
        <end position="184"/>
    </location>
</feature>
<comment type="subcellular location">
    <subcellularLocation>
        <location evidence="1">Membrane</location>
        <topology evidence="1">Multi-pass membrane protein</topology>
    </subcellularLocation>
</comment>
<gene>
    <name evidence="7" type="ORF">HMPREF9708_00038</name>
</gene>
<feature type="transmembrane region" description="Helical" evidence="5">
    <location>
        <begin position="102"/>
        <end position="124"/>
    </location>
</feature>
<evidence type="ECO:0000256" key="2">
    <source>
        <dbReference type="ARBA" id="ARBA00022692"/>
    </source>
</evidence>
<dbReference type="Pfam" id="PF12698">
    <property type="entry name" value="ABC2_membrane_3"/>
    <property type="match status" value="1"/>
</dbReference>
<dbReference type="PANTHER" id="PTHR43229:SF2">
    <property type="entry name" value="NODULATION PROTEIN J"/>
    <property type="match status" value="1"/>
</dbReference>
<evidence type="ECO:0000313" key="7">
    <source>
        <dbReference type="EMBL" id="EHR38328.1"/>
    </source>
</evidence>
<sequence>MNKHIFNYEMKLVLTNYSCVFFGLVFPLLMGALVVMMLNVQVPEPFREPAKQSVLFTMNIISPLSIFLVGHATITAKDMEEGVYDRLELFSIKQFTLARYKFLAYFLFFLVCNLIYFTVMVWVFDIPASVIEILRHLGYVTLLNIGCFFIAYAICLFTKKYSISFAITMAIYFAIMIFSGMMGIRVEDMPEGLQKIVSILPTSHFSSYDYLKEIQTGTINASFLIGLLVLVGLSMALMALAIFKQRRKNA</sequence>
<keyword evidence="3 5" id="KW-1133">Transmembrane helix</keyword>
<dbReference type="EMBL" id="AGEG01000001">
    <property type="protein sequence ID" value="EHR38328.1"/>
    <property type="molecule type" value="Genomic_DNA"/>
</dbReference>
<dbReference type="InterPro" id="IPR051784">
    <property type="entry name" value="Nod_factor_ABC_transporter"/>
</dbReference>